<evidence type="ECO:0000313" key="3">
    <source>
        <dbReference type="Proteomes" id="UP000000740"/>
    </source>
</evidence>
<keyword evidence="2" id="KW-0614">Plasmid</keyword>
<accession>B9LWU5</accession>
<evidence type="ECO:0000256" key="1">
    <source>
        <dbReference type="SAM" id="MobiDB-lite"/>
    </source>
</evidence>
<dbReference type="AlphaFoldDB" id="B9LWU5"/>
<reference evidence="2 3" key="1">
    <citation type="journal article" date="2016" name="Stand. Genomic Sci.">
        <title>Complete genome sequence of the Antarctic Halorubrum lacusprofundi type strain ACAM 34.</title>
        <authorList>
            <person name="Anderson I.J."/>
            <person name="DasSarma P."/>
            <person name="Lucas S."/>
            <person name="Copeland A."/>
            <person name="Lapidus A."/>
            <person name="Del Rio T.G."/>
            <person name="Tice H."/>
            <person name="Dalin E."/>
            <person name="Bruce D.C."/>
            <person name="Goodwin L."/>
            <person name="Pitluck S."/>
            <person name="Sims D."/>
            <person name="Brettin T.S."/>
            <person name="Detter J.C."/>
            <person name="Han C.S."/>
            <person name="Larimer F."/>
            <person name="Hauser L."/>
            <person name="Land M."/>
            <person name="Ivanova N."/>
            <person name="Richardson P."/>
            <person name="Cavicchioli R."/>
            <person name="DasSarma S."/>
            <person name="Woese C.R."/>
            <person name="Kyrpides N.C."/>
        </authorList>
    </citation>
    <scope>NUCLEOTIDE SEQUENCE [LARGE SCALE GENOMIC DNA]</scope>
    <source>
        <strain evidence="3">ATCC 49239 / DSM 5036 / JCM 8891 / ACAM 34</strain>
    </source>
</reference>
<proteinExistence type="predicted"/>
<dbReference type="KEGG" id="hla:Hlac_3424"/>
<gene>
    <name evidence="2" type="ordered locus">Hlac_3424</name>
</gene>
<protein>
    <submittedName>
        <fullName evidence="2">Uncharacterized protein</fullName>
    </submittedName>
</protein>
<organism evidence="2 3">
    <name type="scientific">Halorubrum lacusprofundi (strain ATCC 49239 / DSM 5036 / JCM 8891 / ACAM 34)</name>
    <dbReference type="NCBI Taxonomy" id="416348"/>
    <lineage>
        <taxon>Archaea</taxon>
        <taxon>Methanobacteriati</taxon>
        <taxon>Methanobacteriota</taxon>
        <taxon>Stenosarchaea group</taxon>
        <taxon>Halobacteria</taxon>
        <taxon>Halobacteriales</taxon>
        <taxon>Haloferacaceae</taxon>
        <taxon>Halorubrum</taxon>
    </lineage>
</organism>
<geneLocation type="plasmid" evidence="2 3">
    <name>pHLAC01</name>
</geneLocation>
<evidence type="ECO:0000313" key="2">
    <source>
        <dbReference type="EMBL" id="ACM58936.1"/>
    </source>
</evidence>
<dbReference type="Proteomes" id="UP000000740">
    <property type="component" value="Plasmid pHLAC01"/>
</dbReference>
<name>B9LWU5_HALLT</name>
<keyword evidence="3" id="KW-1185">Reference proteome</keyword>
<dbReference type="HOGENOM" id="CLU_2565610_0_0_2"/>
<dbReference type="EMBL" id="CP001367">
    <property type="protein sequence ID" value="ACM58936.1"/>
    <property type="molecule type" value="Genomic_DNA"/>
</dbReference>
<feature type="region of interest" description="Disordered" evidence="1">
    <location>
        <begin position="59"/>
        <end position="81"/>
    </location>
</feature>
<sequence length="81" mass="9001">MTSVDKLRDCLASVLRQVVDKEGRQQVDQAIALINELSGPELLECLVYGCTGLPERNLDHDCRRGSPESTARYPDDDLQAL</sequence>